<reference evidence="3 4" key="1">
    <citation type="submission" date="2018-08" db="EMBL/GenBank/DDBJ databases">
        <title>Paenibacillus sp. M4BSY-1, whole genome shotgun sequence.</title>
        <authorList>
            <person name="Tuo L."/>
        </authorList>
    </citation>
    <scope>NUCLEOTIDE SEQUENCE [LARGE SCALE GENOMIC DNA]</scope>
    <source>
        <strain evidence="3 4">M4BSY-1</strain>
    </source>
</reference>
<evidence type="ECO:0000256" key="1">
    <source>
        <dbReference type="PROSITE-ProRule" id="PRU00409"/>
    </source>
</evidence>
<protein>
    <recommendedName>
        <fullName evidence="2">ATP-grasp domain-containing protein</fullName>
    </recommendedName>
</protein>
<comment type="caution">
    <text evidence="3">The sequence shown here is derived from an EMBL/GenBank/DDBJ whole genome shotgun (WGS) entry which is preliminary data.</text>
</comment>
<dbReference type="PROSITE" id="PS50975">
    <property type="entry name" value="ATP_GRASP"/>
    <property type="match status" value="1"/>
</dbReference>
<keyword evidence="1" id="KW-0067">ATP-binding</keyword>
<feature type="domain" description="ATP-grasp" evidence="2">
    <location>
        <begin position="125"/>
        <end position="323"/>
    </location>
</feature>
<evidence type="ECO:0000313" key="3">
    <source>
        <dbReference type="EMBL" id="REK69459.1"/>
    </source>
</evidence>
<organism evidence="3 4">
    <name type="scientific">Paenibacillus paeoniae</name>
    <dbReference type="NCBI Taxonomy" id="2292705"/>
    <lineage>
        <taxon>Bacteria</taxon>
        <taxon>Bacillati</taxon>
        <taxon>Bacillota</taxon>
        <taxon>Bacilli</taxon>
        <taxon>Bacillales</taxon>
        <taxon>Paenibacillaceae</taxon>
        <taxon>Paenibacillus</taxon>
    </lineage>
</organism>
<dbReference type="SUPFAM" id="SSF56059">
    <property type="entry name" value="Glutathione synthetase ATP-binding domain-like"/>
    <property type="match status" value="1"/>
</dbReference>
<dbReference type="EMBL" id="QUBQ01000007">
    <property type="protein sequence ID" value="REK69459.1"/>
    <property type="molecule type" value="Genomic_DNA"/>
</dbReference>
<dbReference type="Proteomes" id="UP000261905">
    <property type="component" value="Unassembled WGS sequence"/>
</dbReference>
<dbReference type="RefSeq" id="WP_116049509.1">
    <property type="nucleotide sequence ID" value="NZ_QUBQ01000007.1"/>
</dbReference>
<name>A0A371P0K0_9BACL</name>
<evidence type="ECO:0000259" key="2">
    <source>
        <dbReference type="PROSITE" id="PS50975"/>
    </source>
</evidence>
<proteinExistence type="predicted"/>
<dbReference type="OrthoDB" id="5420347at2"/>
<gene>
    <name evidence="3" type="ORF">DX130_23395</name>
</gene>
<accession>A0A371P0K0</accession>
<evidence type="ECO:0000313" key="4">
    <source>
        <dbReference type="Proteomes" id="UP000261905"/>
    </source>
</evidence>
<dbReference type="GO" id="GO:0005524">
    <property type="term" value="F:ATP binding"/>
    <property type="evidence" value="ECO:0007669"/>
    <property type="project" value="UniProtKB-UniRule"/>
</dbReference>
<sequence>MAKQDFIPVILGTDINAYGMARSFHMEYGVTSRCIGKGRLFMTNFSDITTIKVVENLDEPDVFADALIAFANELKQEAEKLILIASSDSYAELVIRNQDKLAAHYELPFVAEKWIDELLYKDRFYALCEQYGLDFPATYIVTKENKDGVELPFGFPVALKPADSIAYLEASFEGKKKAYIIKEQAELERTLQAIYASSYAGKMIVQDFIPGDDSHMRVLNAYSDQTGKVRLMCLGRPLLEDCTPSLVGNYVAIVNEYNEDIYKQYQQFLEAIGYTGLANFDMKYDARDGKYKIFEINLRQGRSSFFTTGSGYNLAKFIVDNLVYGKHEAVVYAKTEHLWLGVPKEVALSYTEDKEAVTYMKQLIKEKKYCMTLQYDADKAIKRWWHVRKYYKSYEDRFKQFYEQKGNL</sequence>
<dbReference type="InterPro" id="IPR011761">
    <property type="entry name" value="ATP-grasp"/>
</dbReference>
<dbReference type="Gene3D" id="3.30.470.20">
    <property type="entry name" value="ATP-grasp fold, B domain"/>
    <property type="match status" value="1"/>
</dbReference>
<keyword evidence="1" id="KW-0547">Nucleotide-binding</keyword>
<dbReference type="GO" id="GO:0046872">
    <property type="term" value="F:metal ion binding"/>
    <property type="evidence" value="ECO:0007669"/>
    <property type="project" value="InterPro"/>
</dbReference>
<dbReference type="AlphaFoldDB" id="A0A371P0K0"/>
<keyword evidence="4" id="KW-1185">Reference proteome</keyword>